<keyword evidence="3" id="KW-1185">Reference proteome</keyword>
<dbReference type="AlphaFoldDB" id="A0A2I3RBI1"/>
<dbReference type="Ensembl" id="ENSPTRT00000109608.1">
    <property type="protein sequence ID" value="ENSPTRP00000061995.1"/>
    <property type="gene ID" value="ENSPTRG00000047158.1"/>
</dbReference>
<sequence>MPRSSVRFSLFPHVQPIVFKEKLTMKTDSLMEEKLECSLWCCLSDLSIPGRCCVLERRIVPWMQQLHQQWKWLICGLCRLYNLPKHPNVEMPDQPLPMGQNGTTEEVTSKEEEEEEMDEDIEDLGHYEMKEEPTSEKKLEDEGTEKENWAILEKIRKTERQGHLNVLTLIVLCTVIFRS</sequence>
<protein>
    <submittedName>
        <fullName evidence="2">Uncharacterized protein</fullName>
    </submittedName>
</protein>
<dbReference type="Bgee" id="ENSPTRG00000047158">
    <property type="expression patterns" value="Expressed in colon and 21 other cell types or tissues"/>
</dbReference>
<dbReference type="EMBL" id="AACZ04058024">
    <property type="status" value="NOT_ANNOTATED_CDS"/>
    <property type="molecule type" value="Genomic_DNA"/>
</dbReference>
<organism evidence="2 3">
    <name type="scientific">Pan troglodytes</name>
    <name type="common">Chimpanzee</name>
    <dbReference type="NCBI Taxonomy" id="9598"/>
    <lineage>
        <taxon>Eukaryota</taxon>
        <taxon>Metazoa</taxon>
        <taxon>Chordata</taxon>
        <taxon>Craniata</taxon>
        <taxon>Vertebrata</taxon>
        <taxon>Euteleostomi</taxon>
        <taxon>Mammalia</taxon>
        <taxon>Eutheria</taxon>
        <taxon>Euarchontoglires</taxon>
        <taxon>Primates</taxon>
        <taxon>Haplorrhini</taxon>
        <taxon>Catarrhini</taxon>
        <taxon>Hominidae</taxon>
        <taxon>Pan</taxon>
    </lineage>
</organism>
<reference evidence="2" key="3">
    <citation type="submission" date="2025-09" db="UniProtKB">
        <authorList>
            <consortium name="Ensembl"/>
        </authorList>
    </citation>
    <scope>IDENTIFICATION</scope>
</reference>
<dbReference type="InParanoid" id="A0A2I3RBI1"/>
<dbReference type="OMA" id="GHYEMKE"/>
<evidence type="ECO:0000313" key="3">
    <source>
        <dbReference type="Proteomes" id="UP000002277"/>
    </source>
</evidence>
<proteinExistence type="predicted"/>
<reference evidence="2 3" key="1">
    <citation type="journal article" date="2005" name="Nature">
        <title>Initial sequence of the chimpanzee genome and comparison with the human genome.</title>
        <authorList>
            <consortium name="Chimpanzee sequencing and analysis consortium"/>
        </authorList>
    </citation>
    <scope>NUCLEOTIDE SEQUENCE [LARGE SCALE GENOMIC DNA]</scope>
</reference>
<evidence type="ECO:0000313" key="2">
    <source>
        <dbReference type="Ensembl" id="ENSPTRP00000061995.1"/>
    </source>
</evidence>
<dbReference type="GeneTree" id="ENSGT00940000155357"/>
<reference evidence="2" key="2">
    <citation type="submission" date="2025-08" db="UniProtKB">
        <authorList>
            <consortium name="Ensembl"/>
        </authorList>
    </citation>
    <scope>IDENTIFICATION</scope>
</reference>
<accession>A0A2I3RBI1</accession>
<dbReference type="Proteomes" id="UP000002277">
    <property type="component" value="Chromosome 15"/>
</dbReference>
<feature type="region of interest" description="Disordered" evidence="1">
    <location>
        <begin position="92"/>
        <end position="143"/>
    </location>
</feature>
<evidence type="ECO:0000256" key="1">
    <source>
        <dbReference type="SAM" id="MobiDB-lite"/>
    </source>
</evidence>
<name>A0A2I3RBI1_PANTR</name>
<feature type="compositionally biased region" description="Acidic residues" evidence="1">
    <location>
        <begin position="111"/>
        <end position="122"/>
    </location>
</feature>
<feature type="compositionally biased region" description="Basic and acidic residues" evidence="1">
    <location>
        <begin position="123"/>
        <end position="143"/>
    </location>
</feature>